<dbReference type="Proteomes" id="UP000199632">
    <property type="component" value="Unassembled WGS sequence"/>
</dbReference>
<evidence type="ECO:0000256" key="1">
    <source>
        <dbReference type="ARBA" id="ARBA00022833"/>
    </source>
</evidence>
<sequence length="280" mass="30506">MKVMTIYAHPADTITNCGGTLARHAAAGDEVVALILTHGGRMHANRYAEEWRKESPDEAIVSADLEAIAAHKKDELKRAAEIVGISRVITLDLDDHYAALQEAVVDQIAEQLAIERPDVVICDYPVNPVMAANMHTVATVSVLAALGRAGMFLRNLDGKSEFHVKQVFFTSLPVMAGDGLSLYGLRNDVYIDITDVVGKKVAAMDCFDSQGYSGLFARKLIEANNGESGRVAGVNFAEAFYRMNNETHTLLPVTEAARGDDVLTRHITYSTIDLRATYPI</sequence>
<gene>
    <name evidence="2" type="ORF">SAMN05421684_0904</name>
</gene>
<keyword evidence="3" id="KW-1185">Reference proteome</keyword>
<reference evidence="3" key="1">
    <citation type="submission" date="2016-10" db="EMBL/GenBank/DDBJ databases">
        <authorList>
            <person name="Varghese N."/>
            <person name="Submissions S."/>
        </authorList>
    </citation>
    <scope>NUCLEOTIDE SEQUENCE [LARGE SCALE GENOMIC DNA]</scope>
    <source>
        <strain evidence="3">DSM 44718</strain>
    </source>
</reference>
<keyword evidence="1" id="KW-0862">Zinc</keyword>
<protein>
    <submittedName>
        <fullName evidence="2">N-acetylglucosaminyl deacetylase, LmbE family</fullName>
    </submittedName>
</protein>
<dbReference type="AlphaFoldDB" id="A0A1H3LRF8"/>
<organism evidence="2 3">
    <name type="scientific">Asanoa ishikariensis</name>
    <dbReference type="NCBI Taxonomy" id="137265"/>
    <lineage>
        <taxon>Bacteria</taxon>
        <taxon>Bacillati</taxon>
        <taxon>Actinomycetota</taxon>
        <taxon>Actinomycetes</taxon>
        <taxon>Micromonosporales</taxon>
        <taxon>Micromonosporaceae</taxon>
        <taxon>Asanoa</taxon>
    </lineage>
</organism>
<dbReference type="InterPro" id="IPR024078">
    <property type="entry name" value="LmbE-like_dom_sf"/>
</dbReference>
<dbReference type="Pfam" id="PF02585">
    <property type="entry name" value="PIG-L"/>
    <property type="match status" value="1"/>
</dbReference>
<evidence type="ECO:0000313" key="2">
    <source>
        <dbReference type="EMBL" id="SDY66679.1"/>
    </source>
</evidence>
<dbReference type="EMBL" id="FNQB01000001">
    <property type="protein sequence ID" value="SDY66679.1"/>
    <property type="molecule type" value="Genomic_DNA"/>
</dbReference>
<dbReference type="Gene3D" id="3.40.50.10320">
    <property type="entry name" value="LmbE-like"/>
    <property type="match status" value="1"/>
</dbReference>
<dbReference type="GO" id="GO:0016137">
    <property type="term" value="P:glycoside metabolic process"/>
    <property type="evidence" value="ECO:0007669"/>
    <property type="project" value="UniProtKB-ARBA"/>
</dbReference>
<dbReference type="STRING" id="137265.SAMN05421684_0904"/>
<name>A0A1H3LRF8_9ACTN</name>
<dbReference type="OrthoDB" id="3514174at2"/>
<evidence type="ECO:0000313" key="3">
    <source>
        <dbReference type="Proteomes" id="UP000199632"/>
    </source>
</evidence>
<accession>A0A1H3LRF8</accession>
<dbReference type="InterPro" id="IPR003737">
    <property type="entry name" value="GlcNAc_PI_deacetylase-related"/>
</dbReference>
<dbReference type="SUPFAM" id="SSF102588">
    <property type="entry name" value="LmbE-like"/>
    <property type="match status" value="1"/>
</dbReference>
<proteinExistence type="predicted"/>